<evidence type="ECO:0000313" key="6">
    <source>
        <dbReference type="Proteomes" id="UP000481153"/>
    </source>
</evidence>
<keyword evidence="6" id="KW-1185">Reference proteome</keyword>
<dbReference type="PROSITE" id="PS00562">
    <property type="entry name" value="CBM1_1"/>
    <property type="match status" value="1"/>
</dbReference>
<reference evidence="5 6" key="1">
    <citation type="submission" date="2019-07" db="EMBL/GenBank/DDBJ databases">
        <title>Genomics analysis of Aphanomyces spp. identifies a new class of oomycete effector associated with host adaptation.</title>
        <authorList>
            <person name="Gaulin E."/>
        </authorList>
    </citation>
    <scope>NUCLEOTIDE SEQUENCE [LARGE SCALE GENOMIC DNA]</scope>
    <source>
        <strain evidence="5 6">ATCC 201684</strain>
    </source>
</reference>
<dbReference type="GO" id="GO:0005975">
    <property type="term" value="P:carbohydrate metabolic process"/>
    <property type="evidence" value="ECO:0007669"/>
    <property type="project" value="InterPro"/>
</dbReference>
<feature type="compositionally biased region" description="Polar residues" evidence="2">
    <location>
        <begin position="287"/>
        <end position="298"/>
    </location>
</feature>
<dbReference type="SMART" id="SM00236">
    <property type="entry name" value="fCBD"/>
    <property type="match status" value="1"/>
</dbReference>
<sequence length="330" mass="34952">MITTITAFLFALTSTANGHGALFNPLPTFKPNIDITQYCGTIDGPNVLPGDQYNTSPEANTNAFTTHFKASSYKTLKDFVVANPSTCGACGITLEDGTPRDLPANGEIYWRHDPSEGFVASHEGPCEVWCDSKRVFQNDNCARNVKNGTMVINPSDCKGASRLSVYWLALHSPQWQTYINCVQLTGGAPSPPSSSPTTAPSSSPTTAPSNKPTSAPRPTPSTSPYTYPPSNRPSTSAPSKSPSTSVPSMSPSTSAPSRSPSTSAPTKSPSTPRPSTNPITSRPATPSPSSNGQVQGYQQCGGLSYKGATQCVSGFHCNTWNEWYSQCVPN</sequence>
<feature type="compositionally biased region" description="Pro residues" evidence="2">
    <location>
        <begin position="215"/>
        <end position="231"/>
    </location>
</feature>
<dbReference type="PRINTS" id="PR01217">
    <property type="entry name" value="PRICHEXTENSN"/>
</dbReference>
<feature type="domain" description="CBM1" evidence="4">
    <location>
        <begin position="292"/>
        <end position="328"/>
    </location>
</feature>
<accession>A0A6G0WYJ2</accession>
<evidence type="ECO:0000256" key="2">
    <source>
        <dbReference type="SAM" id="MobiDB-lite"/>
    </source>
</evidence>
<name>A0A6G0WYJ2_9STRA</name>
<dbReference type="GO" id="GO:0030248">
    <property type="term" value="F:cellulose binding"/>
    <property type="evidence" value="ECO:0007669"/>
    <property type="project" value="InterPro"/>
</dbReference>
<feature type="compositionally biased region" description="Low complexity" evidence="2">
    <location>
        <begin position="195"/>
        <end position="214"/>
    </location>
</feature>
<dbReference type="EMBL" id="VJMJ01000130">
    <property type="protein sequence ID" value="KAF0732622.1"/>
    <property type="molecule type" value="Genomic_DNA"/>
</dbReference>
<dbReference type="InterPro" id="IPR035971">
    <property type="entry name" value="CBD_sf"/>
</dbReference>
<gene>
    <name evidence="5" type="ORF">Ae201684_010330</name>
</gene>
<dbReference type="GO" id="GO:0005576">
    <property type="term" value="C:extracellular region"/>
    <property type="evidence" value="ECO:0007669"/>
    <property type="project" value="InterPro"/>
</dbReference>
<feature type="signal peptide" evidence="3">
    <location>
        <begin position="1"/>
        <end position="18"/>
    </location>
</feature>
<proteinExistence type="predicted"/>
<evidence type="ECO:0000313" key="5">
    <source>
        <dbReference type="EMBL" id="KAF0732622.1"/>
    </source>
</evidence>
<dbReference type="Pfam" id="PF00734">
    <property type="entry name" value="CBM_1"/>
    <property type="match status" value="1"/>
</dbReference>
<dbReference type="PROSITE" id="PS51164">
    <property type="entry name" value="CBM1_2"/>
    <property type="match status" value="1"/>
</dbReference>
<dbReference type="AlphaFoldDB" id="A0A6G0WYJ2"/>
<feature type="compositionally biased region" description="Low complexity" evidence="2">
    <location>
        <begin position="232"/>
        <end position="283"/>
    </location>
</feature>
<evidence type="ECO:0000259" key="4">
    <source>
        <dbReference type="PROSITE" id="PS51164"/>
    </source>
</evidence>
<dbReference type="VEuPathDB" id="FungiDB:AeMF1_013711"/>
<feature type="chain" id="PRO_5026028227" description="CBM1 domain-containing protein" evidence="3">
    <location>
        <begin position="19"/>
        <end position="330"/>
    </location>
</feature>
<comment type="caution">
    <text evidence="5">The sequence shown here is derived from an EMBL/GenBank/DDBJ whole genome shotgun (WGS) entry which is preliminary data.</text>
</comment>
<keyword evidence="1 3" id="KW-0732">Signal</keyword>
<evidence type="ECO:0000256" key="1">
    <source>
        <dbReference type="ARBA" id="ARBA00022729"/>
    </source>
</evidence>
<organism evidence="5 6">
    <name type="scientific">Aphanomyces euteiches</name>
    <dbReference type="NCBI Taxonomy" id="100861"/>
    <lineage>
        <taxon>Eukaryota</taxon>
        <taxon>Sar</taxon>
        <taxon>Stramenopiles</taxon>
        <taxon>Oomycota</taxon>
        <taxon>Saprolegniomycetes</taxon>
        <taxon>Saprolegniales</taxon>
        <taxon>Verrucalvaceae</taxon>
        <taxon>Aphanomyces</taxon>
    </lineage>
</organism>
<dbReference type="InterPro" id="IPR000254">
    <property type="entry name" value="CBD"/>
</dbReference>
<dbReference type="Proteomes" id="UP000481153">
    <property type="component" value="Unassembled WGS sequence"/>
</dbReference>
<evidence type="ECO:0000256" key="3">
    <source>
        <dbReference type="SAM" id="SignalP"/>
    </source>
</evidence>
<protein>
    <recommendedName>
        <fullName evidence="4">CBM1 domain-containing protein</fullName>
    </recommendedName>
</protein>
<dbReference type="SUPFAM" id="SSF57180">
    <property type="entry name" value="Cellulose-binding domain"/>
    <property type="match status" value="1"/>
</dbReference>
<feature type="region of interest" description="Disordered" evidence="2">
    <location>
        <begin position="187"/>
        <end position="299"/>
    </location>
</feature>